<keyword evidence="4 13" id="KW-0813">Transport</keyword>
<evidence type="ECO:0000313" key="14">
    <source>
        <dbReference type="EMBL" id="JAI16293.1"/>
    </source>
</evidence>
<proteinExistence type="evidence at transcript level"/>
<keyword evidence="7 13" id="KW-0999">Mitochondrion inner membrane</keyword>
<dbReference type="PANTHER" id="PTHR12119:SF2">
    <property type="entry name" value="CYTOCHROME B-C1 COMPLEX SUBUNIT 8"/>
    <property type="match status" value="1"/>
</dbReference>
<evidence type="ECO:0000256" key="11">
    <source>
        <dbReference type="ARBA" id="ARBA00023136"/>
    </source>
</evidence>
<evidence type="ECO:0000256" key="7">
    <source>
        <dbReference type="ARBA" id="ARBA00022792"/>
    </source>
</evidence>
<dbReference type="EMBL" id="GDAI01001310">
    <property type="protein sequence ID" value="JAI16293.1"/>
    <property type="molecule type" value="mRNA"/>
</dbReference>
<dbReference type="SUPFAM" id="SSF81508">
    <property type="entry name" value="Ubiquinone-binding protein QP-C of cytochrome bc1 complex (Ubiquinol-cytochrome c reductase)"/>
    <property type="match status" value="1"/>
</dbReference>
<evidence type="ECO:0000256" key="2">
    <source>
        <dbReference type="ARBA" id="ARBA00007668"/>
    </source>
</evidence>
<keyword evidence="9" id="KW-1133">Transmembrane helix</keyword>
<keyword evidence="11" id="KW-0472">Membrane</keyword>
<reference evidence="14" key="1">
    <citation type="journal article" date="2015" name="Insect Biochem. Mol. Biol.">
        <title>An insight into the sialome of the horse fly, Tabanus bromius.</title>
        <authorList>
            <person name="Ribeiro J.M."/>
            <person name="Kazimirova M."/>
            <person name="Takac P."/>
            <person name="Andersen J.F."/>
            <person name="Francischetti I.M."/>
        </authorList>
    </citation>
    <scope>NUCLEOTIDE SEQUENCE</scope>
</reference>
<sequence length="89" mass="10209">MRLTSILRGQHFGNLAKVHGIVTYKLSPFEQRAFAGAISKGIPNMFRRFRSNVFRVVPPFVVGYLVFDLTEKQHTQMLRKNPAEFANDV</sequence>
<comment type="function">
    <text evidence="13">Component of the ubiquinol-cytochrome c oxidoreductase, a multisubunit transmembrane complex that is part of the mitochondrial electron transport chain which drives oxidative phosphorylation. The complex plays an important role in the uptake of multiple carbon sources present in different host niches.</text>
</comment>
<evidence type="ECO:0000256" key="12">
    <source>
        <dbReference type="ARBA" id="ARBA00047105"/>
    </source>
</evidence>
<dbReference type="GO" id="GO:0005743">
    <property type="term" value="C:mitochondrial inner membrane"/>
    <property type="evidence" value="ECO:0007669"/>
    <property type="project" value="UniProtKB-SubCell"/>
</dbReference>
<dbReference type="PANTHER" id="PTHR12119">
    <property type="entry name" value="UBIQUINOL-CYTOCHROME C REDUCTASE COMPLEX UBIQUINONE-BINDING PROTEIN QP-C"/>
    <property type="match status" value="1"/>
</dbReference>
<keyword evidence="10 13" id="KW-0496">Mitochondrion</keyword>
<dbReference type="AlphaFoldDB" id="A0A0K8TQ70"/>
<evidence type="ECO:0000256" key="13">
    <source>
        <dbReference type="RuleBase" id="RU368118"/>
    </source>
</evidence>
<dbReference type="InterPro" id="IPR004205">
    <property type="entry name" value="Cyt_bc1_su8"/>
</dbReference>
<protein>
    <recommendedName>
        <fullName evidence="3 13">Cytochrome b-c1 complex subunit 8</fullName>
    </recommendedName>
    <alternativeName>
        <fullName evidence="13">Complex III subunit 8</fullName>
    </alternativeName>
</protein>
<dbReference type="Gene3D" id="1.20.5.210">
    <property type="entry name" value="Cytochrome b-c1 complex subunit 8"/>
    <property type="match status" value="1"/>
</dbReference>
<comment type="similarity">
    <text evidence="2 13">Belongs to the UQCRQ/QCR8 family.</text>
</comment>
<organism evidence="14">
    <name type="scientific">Tabanus bromius</name>
    <name type="common">Band-eyed brown horse fly</name>
    <dbReference type="NCBI Taxonomy" id="304241"/>
    <lineage>
        <taxon>Eukaryota</taxon>
        <taxon>Metazoa</taxon>
        <taxon>Ecdysozoa</taxon>
        <taxon>Arthropoda</taxon>
        <taxon>Hexapoda</taxon>
        <taxon>Insecta</taxon>
        <taxon>Pterygota</taxon>
        <taxon>Neoptera</taxon>
        <taxon>Endopterygota</taxon>
        <taxon>Diptera</taxon>
        <taxon>Brachycera</taxon>
        <taxon>Tabanomorpha</taxon>
        <taxon>Tabanoidea</taxon>
        <taxon>Tabanidae</taxon>
        <taxon>Tabanus</taxon>
    </lineage>
</organism>
<comment type="subcellular location">
    <subcellularLocation>
        <location evidence="1 13">Mitochondrion inner membrane</location>
        <topology evidence="1 13">Single-pass membrane protein</topology>
    </subcellularLocation>
</comment>
<keyword evidence="6" id="KW-0812">Transmembrane</keyword>
<dbReference type="GO" id="GO:0045275">
    <property type="term" value="C:respiratory chain complex III"/>
    <property type="evidence" value="ECO:0007669"/>
    <property type="project" value="UniProtKB-UniRule"/>
</dbReference>
<evidence type="ECO:0000256" key="4">
    <source>
        <dbReference type="ARBA" id="ARBA00022448"/>
    </source>
</evidence>
<evidence type="ECO:0000256" key="9">
    <source>
        <dbReference type="ARBA" id="ARBA00022989"/>
    </source>
</evidence>
<evidence type="ECO:0000256" key="6">
    <source>
        <dbReference type="ARBA" id="ARBA00022692"/>
    </source>
</evidence>
<keyword evidence="8 13" id="KW-0249">Electron transport</keyword>
<dbReference type="InterPro" id="IPR036642">
    <property type="entry name" value="Cyt_bc1_su8_sf"/>
</dbReference>
<comment type="subunit">
    <text evidence="12 13">Component of the ubiquinol-cytochrome c oxidoreductase (cytochrome b-c1 complex, complex III, CIII), a multisubunit enzyme composed of 11 subunits. The complex is composed of 3 respiratory subunits cytochrome b, cytochrome c1 and Rieske protein UQCRFS1, 2 core protein subunits UQCRC1/QCR1 and UQCRC2/QCR2, and 6 low-molecular weight protein subunits UQCRH/QCR6, UQCRB/QCR7, UQCRQ/QCR8, UQCR10/QCR9, UQCR11/QCR10 and subunit 9, the cleavage product of Rieske protein UQCRFS1. The complex exists as an obligatory dimer and forms supercomplexes (SCs) in the inner mitochondrial membrane with NADH-ubiquinone oxidoreductase (complex I, CI) and cytochrome c oxidase (complex IV, CIV), resulting in different assemblies (supercomplex SCI(1)III(2)IV(1) and megacomplex MCI(2)III(2)IV(2)). Interacts with UQCC6.</text>
</comment>
<evidence type="ECO:0000256" key="3">
    <source>
        <dbReference type="ARBA" id="ARBA00016324"/>
    </source>
</evidence>
<evidence type="ECO:0000256" key="5">
    <source>
        <dbReference type="ARBA" id="ARBA00022660"/>
    </source>
</evidence>
<accession>A0A0K8TQ70</accession>
<evidence type="ECO:0000256" key="1">
    <source>
        <dbReference type="ARBA" id="ARBA00004434"/>
    </source>
</evidence>
<dbReference type="FunFam" id="1.20.5.210:FF:000001">
    <property type="entry name" value="Cytochrome b-c1 complex subunit 8"/>
    <property type="match status" value="1"/>
</dbReference>
<dbReference type="GO" id="GO:0006122">
    <property type="term" value="P:mitochondrial electron transport, ubiquinol to cytochrome c"/>
    <property type="evidence" value="ECO:0007669"/>
    <property type="project" value="UniProtKB-UniRule"/>
</dbReference>
<dbReference type="Pfam" id="PF02939">
    <property type="entry name" value="UcrQ"/>
    <property type="match status" value="1"/>
</dbReference>
<evidence type="ECO:0000256" key="10">
    <source>
        <dbReference type="ARBA" id="ARBA00023128"/>
    </source>
</evidence>
<name>A0A0K8TQ70_TABBR</name>
<evidence type="ECO:0000256" key="8">
    <source>
        <dbReference type="ARBA" id="ARBA00022982"/>
    </source>
</evidence>
<keyword evidence="5 13" id="KW-0679">Respiratory chain</keyword>